<name>A0ABS6E0S3_9FIRM</name>
<gene>
    <name evidence="4" type="ORF">KQI42_00690</name>
</gene>
<proteinExistence type="predicted"/>
<feature type="DNA-binding region" description="H-T-H motif" evidence="2">
    <location>
        <begin position="32"/>
        <end position="51"/>
    </location>
</feature>
<dbReference type="Pfam" id="PF00440">
    <property type="entry name" value="TetR_N"/>
    <property type="match status" value="1"/>
</dbReference>
<evidence type="ECO:0000259" key="3">
    <source>
        <dbReference type="PROSITE" id="PS50977"/>
    </source>
</evidence>
<dbReference type="EMBL" id="JAHLPM010000001">
    <property type="protein sequence ID" value="MBU5436500.1"/>
    <property type="molecule type" value="Genomic_DNA"/>
</dbReference>
<sequence length="201" mass="24037">MEEKKEKSFEKRQELIDQALIEFGEKGYEQASLNNILKKTGISKGTFYYHFKNKEDLYIYLIDILAEEKINFFNKSINPEDFDKDIFTLLKIMIKTGIEFAHYRPEINKFSQSYLKDLDNPIFNKIKEKYNFEQNDYLGRLIDRAFEKGEFREDLPKEFIKSLVNYLFFNLQDISKTIDIDEYALSANYLIEFFKNGLAKK</sequence>
<dbReference type="Proteomes" id="UP000749471">
    <property type="component" value="Unassembled WGS sequence"/>
</dbReference>
<dbReference type="PROSITE" id="PS01081">
    <property type="entry name" value="HTH_TETR_1"/>
    <property type="match status" value="1"/>
</dbReference>
<comment type="caution">
    <text evidence="4">The sequence shown here is derived from an EMBL/GenBank/DDBJ whole genome shotgun (WGS) entry which is preliminary data.</text>
</comment>
<evidence type="ECO:0000256" key="2">
    <source>
        <dbReference type="PROSITE-ProRule" id="PRU00335"/>
    </source>
</evidence>
<reference evidence="4 5" key="1">
    <citation type="submission" date="2021-06" db="EMBL/GenBank/DDBJ databases">
        <authorList>
            <person name="Sun Q."/>
            <person name="Li D."/>
        </authorList>
    </citation>
    <scope>NUCLEOTIDE SEQUENCE [LARGE SCALE GENOMIC DNA]</scope>
    <source>
        <strain evidence="4 5">MSJ-40</strain>
    </source>
</reference>
<dbReference type="InterPro" id="IPR023772">
    <property type="entry name" value="DNA-bd_HTH_TetR-type_CS"/>
</dbReference>
<evidence type="ECO:0000313" key="4">
    <source>
        <dbReference type="EMBL" id="MBU5436500.1"/>
    </source>
</evidence>
<accession>A0ABS6E0S3</accession>
<dbReference type="PROSITE" id="PS50977">
    <property type="entry name" value="HTH_TETR_2"/>
    <property type="match status" value="1"/>
</dbReference>
<dbReference type="InterPro" id="IPR001647">
    <property type="entry name" value="HTH_TetR"/>
</dbReference>
<keyword evidence="5" id="KW-1185">Reference proteome</keyword>
<dbReference type="PANTHER" id="PTHR43479">
    <property type="entry name" value="ACREF/ENVCD OPERON REPRESSOR-RELATED"/>
    <property type="match status" value="1"/>
</dbReference>
<evidence type="ECO:0000313" key="5">
    <source>
        <dbReference type="Proteomes" id="UP000749471"/>
    </source>
</evidence>
<dbReference type="InterPro" id="IPR050624">
    <property type="entry name" value="HTH-type_Tx_Regulator"/>
</dbReference>
<organism evidence="4 5">
    <name type="scientific">Tissierella simiarum</name>
    <dbReference type="NCBI Taxonomy" id="2841534"/>
    <lineage>
        <taxon>Bacteria</taxon>
        <taxon>Bacillati</taxon>
        <taxon>Bacillota</taxon>
        <taxon>Tissierellia</taxon>
        <taxon>Tissierellales</taxon>
        <taxon>Tissierellaceae</taxon>
        <taxon>Tissierella</taxon>
    </lineage>
</organism>
<dbReference type="PANTHER" id="PTHR43479:SF11">
    <property type="entry name" value="ACREF_ENVCD OPERON REPRESSOR-RELATED"/>
    <property type="match status" value="1"/>
</dbReference>
<protein>
    <submittedName>
        <fullName evidence="4">TetR/AcrR family transcriptional regulator</fullName>
    </submittedName>
</protein>
<dbReference type="RefSeq" id="WP_216515758.1">
    <property type="nucleotide sequence ID" value="NZ_JAHLPM010000001.1"/>
</dbReference>
<feature type="domain" description="HTH tetR-type" evidence="3">
    <location>
        <begin position="9"/>
        <end position="69"/>
    </location>
</feature>
<evidence type="ECO:0000256" key="1">
    <source>
        <dbReference type="ARBA" id="ARBA00023125"/>
    </source>
</evidence>
<keyword evidence="1 2" id="KW-0238">DNA-binding</keyword>